<dbReference type="SUPFAM" id="SSF53098">
    <property type="entry name" value="Ribonuclease H-like"/>
    <property type="match status" value="1"/>
</dbReference>
<evidence type="ECO:0000313" key="2">
    <source>
        <dbReference type="EMBL" id="KAK3909786.1"/>
    </source>
</evidence>
<evidence type="ECO:0000256" key="1">
    <source>
        <dbReference type="SAM" id="MobiDB-lite"/>
    </source>
</evidence>
<evidence type="ECO:0000313" key="3">
    <source>
        <dbReference type="Proteomes" id="UP001219518"/>
    </source>
</evidence>
<keyword evidence="3" id="KW-1185">Reference proteome</keyword>
<dbReference type="Proteomes" id="UP001219518">
    <property type="component" value="Unassembled WGS sequence"/>
</dbReference>
<feature type="region of interest" description="Disordered" evidence="1">
    <location>
        <begin position="1"/>
        <end position="20"/>
    </location>
</feature>
<dbReference type="PANTHER" id="PTHR45913:SF5">
    <property type="entry name" value="GENERAL TRANSCRIPTION FACTOR II-I REPEAT DOMAIN-CONTAINING PROTEIN 2A-LIKE PROTEIN"/>
    <property type="match status" value="1"/>
</dbReference>
<dbReference type="EMBL" id="JAHWGI010000122">
    <property type="protein sequence ID" value="KAK3909786.1"/>
    <property type="molecule type" value="Genomic_DNA"/>
</dbReference>
<name>A0AAE1L7Q9_9NEOP</name>
<reference evidence="2" key="1">
    <citation type="submission" date="2021-07" db="EMBL/GenBank/DDBJ databases">
        <authorList>
            <person name="Catto M.A."/>
            <person name="Jacobson A."/>
            <person name="Kennedy G."/>
            <person name="Labadie P."/>
            <person name="Hunt B.G."/>
            <person name="Srinivasan R."/>
        </authorList>
    </citation>
    <scope>NUCLEOTIDE SEQUENCE</scope>
    <source>
        <strain evidence="2">PL_HMW_Pooled</strain>
        <tissue evidence="2">Head</tissue>
    </source>
</reference>
<dbReference type="AlphaFoldDB" id="A0AAE1L7Q9"/>
<dbReference type="PANTHER" id="PTHR45913">
    <property type="entry name" value="EPM2A-INTERACTING PROTEIN 1"/>
    <property type="match status" value="1"/>
</dbReference>
<proteinExistence type="predicted"/>
<organism evidence="2 3">
    <name type="scientific">Frankliniella fusca</name>
    <dbReference type="NCBI Taxonomy" id="407009"/>
    <lineage>
        <taxon>Eukaryota</taxon>
        <taxon>Metazoa</taxon>
        <taxon>Ecdysozoa</taxon>
        <taxon>Arthropoda</taxon>
        <taxon>Hexapoda</taxon>
        <taxon>Insecta</taxon>
        <taxon>Pterygota</taxon>
        <taxon>Neoptera</taxon>
        <taxon>Paraneoptera</taxon>
        <taxon>Thysanoptera</taxon>
        <taxon>Terebrantia</taxon>
        <taxon>Thripoidea</taxon>
        <taxon>Thripidae</taxon>
        <taxon>Frankliniella</taxon>
    </lineage>
</organism>
<dbReference type="InterPro" id="IPR012337">
    <property type="entry name" value="RNaseH-like_sf"/>
</dbReference>
<reference evidence="2" key="2">
    <citation type="journal article" date="2023" name="BMC Genomics">
        <title>Pest status, molecular evolution, and epigenetic factors derived from the genome assembly of Frankliniella fusca, a thysanopteran phytovirus vector.</title>
        <authorList>
            <person name="Catto M.A."/>
            <person name="Labadie P.E."/>
            <person name="Jacobson A.L."/>
            <person name="Kennedy G.G."/>
            <person name="Srinivasan R."/>
            <person name="Hunt B.G."/>
        </authorList>
    </citation>
    <scope>NUCLEOTIDE SEQUENCE</scope>
    <source>
        <strain evidence="2">PL_HMW_Pooled</strain>
    </source>
</reference>
<gene>
    <name evidence="2" type="ORF">KUF71_019795</name>
</gene>
<comment type="caution">
    <text evidence="2">The sequence shown here is derived from an EMBL/GenBank/DDBJ whole genome shotgun (WGS) entry which is preliminary data.</text>
</comment>
<protein>
    <submittedName>
        <fullName evidence="2">General transcription factor II-I repeat domain-containing protein 2</fullName>
    </submittedName>
</protein>
<sequence length="554" mass="62987">MAFRQQAQEFFSSTTPGSTSNISDKALKTSYVISELIAKKGKPYADGLYIKECLEKSAEILCPDEKEKFQAVSLVTDLASSIEEQLRGLCKNFVLYSVALDESTDTSSVSQCALFIRGVLDNLSVVEELLDLVPMLGHTRGIDVFKVLEQTLEKFGLDWERFESVATDGAPSMCGDSNTVKKMYSKNPINVYAAIYIYMKDGLVARIRQKLKSLNLPSDISAIHCLIHQEALAARVIDFPHVMNVVVKTVNFIRANALQHRKFQTLLQDAGSDFLTVPYYTKVRWLSRGKVLHRFFLLREEINTFMNDAKRPVAELSDPKWIEDLAYFVDVCGHLNVLNTKMQGKKNLMTDLKRHIDAFKESVTLWKTQISSGDYFFFECVKSLDHPPSARLTNIMITSLGKLLSEFSSAFAELDILANELHLFSSPFLYPVSEAPHELQAELLDLRSDVLLKDRFNSMPMTDFVSFISKERFPNLWLNFAKVLAKFGSTYRCEQIFSQMKLCKKVYRSTMTNKHLSEQLRVMTSSDVKPNIAELMLKKKRHRSLAQLCSSNLI</sequence>
<accession>A0AAE1L7Q9</accession>